<sequence length="798" mass="88157">MDDLELDTAQERYFHDLFVCCESEGKVPSLRATELFRSANLSNQVITQITLLAGVPQTALHLSKRQFYSCLKLISAHQANLPLREEIITSSMMALPLPKFNWKDSPPTVGSSVNDRNGIISENCSKQGSNVANNRQWIEVRSPDLIELAANNTKNVIKEMGTSDVHSTDSEVEIGEGGTEIGENRKGVGSPEAWSTASDSPTPTNSVVAERPWAKGAMWLCEEQRQLLGTEEESSDRHSSDDDHEIDLESVYQILPEQKEYYIKQFRAVQPDINGLLSGHVAKVFFEKSRIPVDELRHIWQLCDVTRDGALSLNEFIGAMHLVVLRRNNIPIPSVLPPALAETLQLVPTKKEAAEADLLHLESDDNNEGNPSKVDSSYTRIISHPEHSKMSRKDISPPMPSGKPTAPNSKQVLSRPESSSPSKADPSSPDSASIKTTTKKEWTKFPESPTSSNLSSPGPKPVNFDLQRTTQAIVSDPQILHPVPLRVTPEVVDDDLHRRKTTESGLVYEAGVIIRENTSPKVQTTHRDSSDIRPIQRPQPKKMSSKGAIPPPPQREPSLTTADSIDAPNVGPNHSFAGLPSKKEPPPLPPPRPNRHHRSSSLDLKKLKLGNDEEGQTPSGPHLQPMASYDGYMESGNAAEFANFANFCEGNNKDKASGDHSKQPPQPFPRSSLTNSLIGNRSSAFEVYKKPNPTSSSRNSQSPHEVAMATAAGALNGNQMDYEKRVIAISDNLRLVRIKPGETMVDVLKHLKEQNHLLLRLCNDLSEELLGVQYKREEIRLKLENMSNGQIMNNQANI</sequence>
<dbReference type="InterPro" id="IPR011992">
    <property type="entry name" value="EF-hand-dom_pair"/>
</dbReference>
<feature type="compositionally biased region" description="Low complexity" evidence="1">
    <location>
        <begin position="418"/>
        <end position="433"/>
    </location>
</feature>
<reference evidence="5" key="2">
    <citation type="submission" date="2018-07" db="EMBL/GenBank/DDBJ databases">
        <authorList>
            <person name="Quirk P.G."/>
            <person name="Krulwich T.A."/>
        </authorList>
    </citation>
    <scope>NUCLEOTIDE SEQUENCE</scope>
</reference>
<evidence type="ECO:0000259" key="2">
    <source>
        <dbReference type="PROSITE" id="PS50031"/>
    </source>
</evidence>
<feature type="region of interest" description="Disordered" evidence="1">
    <location>
        <begin position="384"/>
        <end position="464"/>
    </location>
</feature>
<evidence type="ECO:0000256" key="1">
    <source>
        <dbReference type="SAM" id="MobiDB-lite"/>
    </source>
</evidence>
<dbReference type="PROSITE" id="PS50031">
    <property type="entry name" value="EH"/>
    <property type="match status" value="1"/>
</dbReference>
<dbReference type="InterPro" id="IPR000261">
    <property type="entry name" value="EH_dom"/>
</dbReference>
<dbReference type="SUPFAM" id="SSF47473">
    <property type="entry name" value="EF-hand"/>
    <property type="match status" value="1"/>
</dbReference>
<evidence type="ECO:0000259" key="3">
    <source>
        <dbReference type="PROSITE" id="PS50222"/>
    </source>
</evidence>
<dbReference type="GO" id="GO:0005509">
    <property type="term" value="F:calcium ion binding"/>
    <property type="evidence" value="ECO:0007669"/>
    <property type="project" value="InterPro"/>
</dbReference>
<feature type="compositionally biased region" description="Polar residues" evidence="1">
    <location>
        <begin position="193"/>
        <end position="207"/>
    </location>
</feature>
<feature type="domain" description="EH" evidence="2">
    <location>
        <begin position="258"/>
        <end position="347"/>
    </location>
</feature>
<dbReference type="OMA" id="QCCDVEN"/>
<dbReference type="PANTHER" id="PTHR11216:SF174">
    <property type="entry name" value="GH06923P"/>
    <property type="match status" value="1"/>
</dbReference>
<feature type="region of interest" description="Disordered" evidence="1">
    <location>
        <begin position="517"/>
        <end position="630"/>
    </location>
</feature>
<name>A0A336K1W6_CULSO</name>
<feature type="region of interest" description="Disordered" evidence="1">
    <location>
        <begin position="652"/>
        <end position="676"/>
    </location>
</feature>
<dbReference type="VEuPathDB" id="VectorBase:CSON009969"/>
<gene>
    <name evidence="4" type="primary">CSON009969</name>
</gene>
<feature type="domain" description="EF-hand" evidence="3">
    <location>
        <begin position="291"/>
        <end position="326"/>
    </location>
</feature>
<dbReference type="AlphaFoldDB" id="A0A336K1W6"/>
<dbReference type="PANTHER" id="PTHR11216">
    <property type="entry name" value="EH DOMAIN"/>
    <property type="match status" value="1"/>
</dbReference>
<dbReference type="GO" id="GO:0005737">
    <property type="term" value="C:cytoplasm"/>
    <property type="evidence" value="ECO:0007669"/>
    <property type="project" value="TreeGrafter"/>
</dbReference>
<organism evidence="4">
    <name type="scientific">Culicoides sonorensis</name>
    <name type="common">Biting midge</name>
    <dbReference type="NCBI Taxonomy" id="179676"/>
    <lineage>
        <taxon>Eukaryota</taxon>
        <taxon>Metazoa</taxon>
        <taxon>Ecdysozoa</taxon>
        <taxon>Arthropoda</taxon>
        <taxon>Hexapoda</taxon>
        <taxon>Insecta</taxon>
        <taxon>Pterygota</taxon>
        <taxon>Neoptera</taxon>
        <taxon>Endopterygota</taxon>
        <taxon>Diptera</taxon>
        <taxon>Nematocera</taxon>
        <taxon>Chironomoidea</taxon>
        <taxon>Ceratopogonidae</taxon>
        <taxon>Ceratopogoninae</taxon>
        <taxon>Culicoides</taxon>
        <taxon>Monoculicoides</taxon>
    </lineage>
</organism>
<evidence type="ECO:0000313" key="4">
    <source>
        <dbReference type="EMBL" id="SSW96743.1"/>
    </source>
</evidence>
<dbReference type="InterPro" id="IPR002048">
    <property type="entry name" value="EF_hand_dom"/>
</dbReference>
<accession>A0A336K1W6</accession>
<dbReference type="EMBL" id="UFQS01000003">
    <property type="protein sequence ID" value="SSW96743.1"/>
    <property type="molecule type" value="Genomic_DNA"/>
</dbReference>
<proteinExistence type="predicted"/>
<evidence type="ECO:0000313" key="5">
    <source>
        <dbReference type="EMBL" id="SSX17130.1"/>
    </source>
</evidence>
<dbReference type="Pfam" id="PF12763">
    <property type="entry name" value="EH"/>
    <property type="match status" value="1"/>
</dbReference>
<feature type="compositionally biased region" description="Basic and acidic residues" evidence="1">
    <location>
        <begin position="652"/>
        <end position="662"/>
    </location>
</feature>
<feature type="compositionally biased region" description="Basic and acidic residues" evidence="1">
    <location>
        <begin position="384"/>
        <end position="395"/>
    </location>
</feature>
<dbReference type="CDD" id="cd00052">
    <property type="entry name" value="EH"/>
    <property type="match status" value="1"/>
</dbReference>
<protein>
    <submittedName>
        <fullName evidence="4">CSON009969 protein</fullName>
    </submittedName>
</protein>
<dbReference type="GO" id="GO:0016197">
    <property type="term" value="P:endosomal transport"/>
    <property type="evidence" value="ECO:0007669"/>
    <property type="project" value="TreeGrafter"/>
</dbReference>
<dbReference type="Gene3D" id="1.10.238.10">
    <property type="entry name" value="EF-hand"/>
    <property type="match status" value="2"/>
</dbReference>
<dbReference type="PROSITE" id="PS50222">
    <property type="entry name" value="EF_HAND_2"/>
    <property type="match status" value="1"/>
</dbReference>
<dbReference type="EMBL" id="UFQT01000003">
    <property type="protein sequence ID" value="SSX17130.1"/>
    <property type="molecule type" value="Genomic_DNA"/>
</dbReference>
<reference evidence="4" key="1">
    <citation type="submission" date="2018-04" db="EMBL/GenBank/DDBJ databases">
        <authorList>
            <person name="Go L.Y."/>
            <person name="Mitchell J.A."/>
        </authorList>
    </citation>
    <scope>NUCLEOTIDE SEQUENCE</scope>
    <source>
        <tissue evidence="4">Whole organism</tissue>
    </source>
</reference>
<dbReference type="GO" id="GO:0005886">
    <property type="term" value="C:plasma membrane"/>
    <property type="evidence" value="ECO:0007669"/>
    <property type="project" value="TreeGrafter"/>
</dbReference>
<feature type="region of interest" description="Disordered" evidence="1">
    <location>
        <begin position="163"/>
        <end position="207"/>
    </location>
</feature>
<dbReference type="GO" id="GO:0006897">
    <property type="term" value="P:endocytosis"/>
    <property type="evidence" value="ECO:0007669"/>
    <property type="project" value="TreeGrafter"/>
</dbReference>
<dbReference type="SMART" id="SM00027">
    <property type="entry name" value="EH"/>
    <property type="match status" value="1"/>
</dbReference>